<dbReference type="InterPro" id="IPR013517">
    <property type="entry name" value="FG-GAP"/>
</dbReference>
<evidence type="ECO:0000256" key="1">
    <source>
        <dbReference type="ARBA" id="ARBA00022729"/>
    </source>
</evidence>
<feature type="chain" id="PRO_5045494905" evidence="2">
    <location>
        <begin position="31"/>
        <end position="476"/>
    </location>
</feature>
<dbReference type="InterPro" id="IPR028994">
    <property type="entry name" value="Integrin_alpha_N"/>
</dbReference>
<keyword evidence="1 2" id="KW-0732">Signal</keyword>
<dbReference type="Pfam" id="PF13517">
    <property type="entry name" value="FG-GAP_3"/>
    <property type="match status" value="1"/>
</dbReference>
<dbReference type="PANTHER" id="PTHR46580:SF4">
    <property type="entry name" value="ATP_GTP-BINDING PROTEIN"/>
    <property type="match status" value="1"/>
</dbReference>
<reference evidence="3 4" key="1">
    <citation type="submission" date="2024-09" db="EMBL/GenBank/DDBJ databases">
        <authorList>
            <person name="D'Angelo T."/>
        </authorList>
    </citation>
    <scope>NUCLEOTIDE SEQUENCE [LARGE SCALE GENOMIC DNA]</scope>
    <source>
        <strain evidence="3">SAG AM-320-E07</strain>
    </source>
</reference>
<evidence type="ECO:0000313" key="3">
    <source>
        <dbReference type="EMBL" id="MFC1572644.1"/>
    </source>
</evidence>
<proteinExistence type="predicted"/>
<organism evidence="3 4">
    <name type="scientific">Eiseniibacteriota bacterium</name>
    <dbReference type="NCBI Taxonomy" id="2212470"/>
    <lineage>
        <taxon>Bacteria</taxon>
        <taxon>Candidatus Eiseniibacteriota</taxon>
    </lineage>
</organism>
<accession>A0ABV6YKF0</accession>
<protein>
    <submittedName>
        <fullName evidence="3">FG-GAP repeat domain-containing protein</fullName>
    </submittedName>
</protein>
<evidence type="ECO:0000313" key="4">
    <source>
        <dbReference type="Proteomes" id="UP001593833"/>
    </source>
</evidence>
<dbReference type="Gene3D" id="2.130.10.130">
    <property type="entry name" value="Integrin alpha, N-terminal"/>
    <property type="match status" value="1"/>
</dbReference>
<comment type="caution">
    <text evidence="3">The sequence shown here is derived from an EMBL/GenBank/DDBJ whole genome shotgun (WGS) entry which is preliminary data.</text>
</comment>
<dbReference type="PANTHER" id="PTHR46580">
    <property type="entry name" value="SENSOR KINASE-RELATED"/>
    <property type="match status" value="1"/>
</dbReference>
<feature type="signal peptide" evidence="2">
    <location>
        <begin position="1"/>
        <end position="30"/>
    </location>
</feature>
<dbReference type="Proteomes" id="UP001593833">
    <property type="component" value="Unassembled WGS sequence"/>
</dbReference>
<dbReference type="EMBL" id="JBHPKH010000026">
    <property type="protein sequence ID" value="MFC1572644.1"/>
    <property type="molecule type" value="Genomic_DNA"/>
</dbReference>
<dbReference type="SUPFAM" id="SSF69318">
    <property type="entry name" value="Integrin alpha N-terminal domain"/>
    <property type="match status" value="1"/>
</dbReference>
<name>A0ABV6YKF0_UNCEI</name>
<evidence type="ECO:0000256" key="2">
    <source>
        <dbReference type="SAM" id="SignalP"/>
    </source>
</evidence>
<sequence>MDRVPCALFRFSFMIAGIICLSGMESSATAAWFDDPVETPTGQRLLRLGVADINRDGADDVVASSVSGTHIVLLGDLSGAMTEAQTLPGHLWGRFVLFEENHDGWPDLLCQSSGTHLQLWRNDGTGTFLDSGRTIPATYLSRSGDFDDDGRADILVGTAHDSVGIYYGTPDGLSEEIRPVSLAFVGEPAGYFRYYAAAIVDLDGDEKGDLLATGGISSEWLPEIRWRLGQGDGSFGELRNFAPFSPLSDFAAFDTADLDADGDLEIVVMWVGFEWGDTRFYSYEPQTEDLQYLGLAPGMGVPHFARMDGDQLWDLYMTSSGMTTVYQGLGGTDFTTVQSMPSYTTVRGSLMPPHGEELICVSSDSPHWIHVHPNLVIPAGIGDGQDRGRDRVQLVVWPSVTSDRIRLSLTGLGFATPFVHVHDVAGQLVRTIPLRDGEATWELRSKYGENIHSGVYWFSVPDPDRQTIRPKVLVVR</sequence>
<gene>
    <name evidence="3" type="ORF">ACFL6M_03490</name>
</gene>
<keyword evidence="4" id="KW-1185">Reference proteome</keyword>